<evidence type="ECO:0000313" key="2">
    <source>
        <dbReference type="EMBL" id="OQW86360.1"/>
    </source>
</evidence>
<gene>
    <name evidence="2" type="ORF">BWK72_17890</name>
</gene>
<evidence type="ECO:0000256" key="1">
    <source>
        <dbReference type="SAM" id="Phobius"/>
    </source>
</evidence>
<keyword evidence="1" id="KW-0812">Transmembrane</keyword>
<protein>
    <submittedName>
        <fullName evidence="2">Uncharacterized protein</fullName>
    </submittedName>
</protein>
<evidence type="ECO:0000313" key="3">
    <source>
        <dbReference type="Proteomes" id="UP000192505"/>
    </source>
</evidence>
<comment type="caution">
    <text evidence="2">The sequence shown here is derived from an EMBL/GenBank/DDBJ whole genome shotgun (WGS) entry which is preliminary data.</text>
</comment>
<feature type="transmembrane region" description="Helical" evidence="1">
    <location>
        <begin position="20"/>
        <end position="38"/>
    </location>
</feature>
<reference evidence="2 3" key="1">
    <citation type="submission" date="2017-01" db="EMBL/GenBank/DDBJ databases">
        <title>Novel large sulfur bacteria in the metagenomes of groundwater-fed chemosynthetic microbial mats in the Lake Huron basin.</title>
        <authorList>
            <person name="Sharrar A.M."/>
            <person name="Flood B.E."/>
            <person name="Bailey J.V."/>
            <person name="Jones D.S."/>
            <person name="Biddanda B."/>
            <person name="Ruberg S.A."/>
            <person name="Marcus D.N."/>
            <person name="Dick G.J."/>
        </authorList>
    </citation>
    <scope>NUCLEOTIDE SEQUENCE [LARGE SCALE GENOMIC DNA]</scope>
    <source>
        <strain evidence="2">A7</strain>
    </source>
</reference>
<keyword evidence="1" id="KW-0472">Membrane</keyword>
<proteinExistence type="predicted"/>
<name>A0A1W9KQA2_9BURK</name>
<dbReference type="EMBL" id="MTEI01000018">
    <property type="protein sequence ID" value="OQW86360.1"/>
    <property type="molecule type" value="Genomic_DNA"/>
</dbReference>
<sequence length="167" mass="18975">MAHSASVRMQTQSWRRPGEWLLMALLVVILLLVFLRYVRQVQGQSELAAIKFTVGALRTALVIDHLQRQVSPSKDPSMLFARNPFELVKQKPVNYLGVVSKAQAASVPPGSWVFEENCPCVGYQPLDHLWLDSPSSDPMIWFEVTGMPGVLQLVPVEKYRWNNEWVD</sequence>
<accession>A0A1W9KQA2</accession>
<keyword evidence="1" id="KW-1133">Transmembrane helix</keyword>
<dbReference type="Proteomes" id="UP000192505">
    <property type="component" value="Unassembled WGS sequence"/>
</dbReference>
<organism evidence="2 3">
    <name type="scientific">Rhodoferax ferrireducens</name>
    <dbReference type="NCBI Taxonomy" id="192843"/>
    <lineage>
        <taxon>Bacteria</taxon>
        <taxon>Pseudomonadati</taxon>
        <taxon>Pseudomonadota</taxon>
        <taxon>Betaproteobacteria</taxon>
        <taxon>Burkholderiales</taxon>
        <taxon>Comamonadaceae</taxon>
        <taxon>Rhodoferax</taxon>
    </lineage>
</organism>
<dbReference type="AlphaFoldDB" id="A0A1W9KQA2"/>